<dbReference type="InterPro" id="IPR045886">
    <property type="entry name" value="ThiF/MoeB/HesA"/>
</dbReference>
<dbReference type="AlphaFoldDB" id="A0A067CS73"/>
<dbReference type="STRING" id="695850.A0A067CS73"/>
<dbReference type="Proteomes" id="UP000030745">
    <property type="component" value="Unassembled WGS sequence"/>
</dbReference>
<dbReference type="Pfam" id="PF00899">
    <property type="entry name" value="ThiF"/>
    <property type="match status" value="1"/>
</dbReference>
<evidence type="ECO:0000313" key="2">
    <source>
        <dbReference type="EMBL" id="KDO29376.1"/>
    </source>
</evidence>
<sequence length="129" mass="13917">MATANEFFARSLVAYGPSWMQTITSMHVLVVGLRGVGVELVKNLVLHGIRDLTLYDDALVMDDDLPTSTWYGPSHVGQKKSVVIKEAASAKSPCATLRTLSGVLTPDLLVHYHVLGDAREGTSAHALPF</sequence>
<dbReference type="GO" id="GO:0005737">
    <property type="term" value="C:cytoplasm"/>
    <property type="evidence" value="ECO:0007669"/>
    <property type="project" value="TreeGrafter"/>
</dbReference>
<dbReference type="VEuPathDB" id="FungiDB:SPRG_05912"/>
<dbReference type="InterPro" id="IPR000594">
    <property type="entry name" value="ThiF_NAD_FAD-bd"/>
</dbReference>
<dbReference type="PANTHER" id="PTHR10953">
    <property type="entry name" value="UBIQUITIN-ACTIVATING ENZYME E1"/>
    <property type="match status" value="1"/>
</dbReference>
<gene>
    <name evidence="2" type="ORF">SPRG_05912</name>
</gene>
<dbReference type="EMBL" id="KK583206">
    <property type="protein sequence ID" value="KDO29376.1"/>
    <property type="molecule type" value="Genomic_DNA"/>
</dbReference>
<dbReference type="RefSeq" id="XP_012199879.1">
    <property type="nucleotide sequence ID" value="XM_012344489.1"/>
</dbReference>
<dbReference type="GO" id="GO:0031510">
    <property type="term" value="C:SUMO activating enzyme complex"/>
    <property type="evidence" value="ECO:0007669"/>
    <property type="project" value="TreeGrafter"/>
</dbReference>
<dbReference type="KEGG" id="spar:SPRG_05912"/>
<organism evidence="2 3">
    <name type="scientific">Saprolegnia parasitica (strain CBS 223.65)</name>
    <dbReference type="NCBI Taxonomy" id="695850"/>
    <lineage>
        <taxon>Eukaryota</taxon>
        <taxon>Sar</taxon>
        <taxon>Stramenopiles</taxon>
        <taxon>Oomycota</taxon>
        <taxon>Saprolegniomycetes</taxon>
        <taxon>Saprolegniales</taxon>
        <taxon>Saprolegniaceae</taxon>
        <taxon>Saprolegnia</taxon>
    </lineage>
</organism>
<accession>A0A067CS73</accession>
<dbReference type="GO" id="GO:0016925">
    <property type="term" value="P:protein sumoylation"/>
    <property type="evidence" value="ECO:0007669"/>
    <property type="project" value="TreeGrafter"/>
</dbReference>
<keyword evidence="3" id="KW-1185">Reference proteome</keyword>
<evidence type="ECO:0000313" key="3">
    <source>
        <dbReference type="Proteomes" id="UP000030745"/>
    </source>
</evidence>
<reference evidence="2 3" key="1">
    <citation type="journal article" date="2013" name="PLoS Genet.">
        <title>Distinctive expansion of potential virulence genes in the genome of the oomycete fish pathogen Saprolegnia parasitica.</title>
        <authorList>
            <person name="Jiang R.H."/>
            <person name="de Bruijn I."/>
            <person name="Haas B.J."/>
            <person name="Belmonte R."/>
            <person name="Lobach L."/>
            <person name="Christie J."/>
            <person name="van den Ackerveken G."/>
            <person name="Bottin A."/>
            <person name="Bulone V."/>
            <person name="Diaz-Moreno S.M."/>
            <person name="Dumas B."/>
            <person name="Fan L."/>
            <person name="Gaulin E."/>
            <person name="Govers F."/>
            <person name="Grenville-Briggs L.J."/>
            <person name="Horner N.R."/>
            <person name="Levin J.Z."/>
            <person name="Mammella M."/>
            <person name="Meijer H.J."/>
            <person name="Morris P."/>
            <person name="Nusbaum C."/>
            <person name="Oome S."/>
            <person name="Phillips A.J."/>
            <person name="van Rooyen D."/>
            <person name="Rzeszutek E."/>
            <person name="Saraiva M."/>
            <person name="Secombes C.J."/>
            <person name="Seidl M.F."/>
            <person name="Snel B."/>
            <person name="Stassen J.H."/>
            <person name="Sykes S."/>
            <person name="Tripathy S."/>
            <person name="van den Berg H."/>
            <person name="Vega-Arreguin J.C."/>
            <person name="Wawra S."/>
            <person name="Young S.K."/>
            <person name="Zeng Q."/>
            <person name="Dieguez-Uribeondo J."/>
            <person name="Russ C."/>
            <person name="Tyler B.M."/>
            <person name="van West P."/>
        </authorList>
    </citation>
    <scope>NUCLEOTIDE SEQUENCE [LARGE SCALE GENOMIC DNA]</scope>
    <source>
        <strain evidence="2 3">CBS 223.65</strain>
    </source>
</reference>
<evidence type="ECO:0000259" key="1">
    <source>
        <dbReference type="Pfam" id="PF00899"/>
    </source>
</evidence>
<dbReference type="SUPFAM" id="SSF69572">
    <property type="entry name" value="Activating enzymes of the ubiquitin-like proteins"/>
    <property type="match status" value="1"/>
</dbReference>
<dbReference type="PANTHER" id="PTHR10953:SF162">
    <property type="entry name" value="SUMO-ACTIVATING ENZYME SUBUNIT 1"/>
    <property type="match status" value="1"/>
</dbReference>
<dbReference type="Gene3D" id="3.40.50.720">
    <property type="entry name" value="NAD(P)-binding Rossmann-like Domain"/>
    <property type="match status" value="1"/>
</dbReference>
<proteinExistence type="predicted"/>
<feature type="domain" description="THIF-type NAD/FAD binding fold" evidence="1">
    <location>
        <begin position="10"/>
        <end position="107"/>
    </location>
</feature>
<dbReference type="InterPro" id="IPR035985">
    <property type="entry name" value="Ubiquitin-activating_enz"/>
</dbReference>
<name>A0A067CS73_SAPPC</name>
<dbReference type="GeneID" id="24128286"/>
<dbReference type="GO" id="GO:0019948">
    <property type="term" value="F:SUMO activating enzyme activity"/>
    <property type="evidence" value="ECO:0007669"/>
    <property type="project" value="TreeGrafter"/>
</dbReference>
<dbReference type="OrthoDB" id="68523at2759"/>
<protein>
    <recommendedName>
        <fullName evidence="1">THIF-type NAD/FAD binding fold domain-containing protein</fullName>
    </recommendedName>
</protein>